<dbReference type="InParanoid" id="F7E661"/>
<dbReference type="HOGENOM" id="CLU_993806_0_0_1"/>
<proteinExistence type="predicted"/>
<reference evidence="2" key="2">
    <citation type="submission" date="2025-08" db="UniProtKB">
        <authorList>
            <consortium name="Ensembl"/>
        </authorList>
    </citation>
    <scope>IDENTIFICATION</scope>
</reference>
<dbReference type="GeneTree" id="ENSGT00990000207599"/>
<evidence type="ECO:0000256" key="1">
    <source>
        <dbReference type="SAM" id="MobiDB-lite"/>
    </source>
</evidence>
<organism evidence="2 3">
    <name type="scientific">Monodelphis domestica</name>
    <name type="common">Gray short-tailed opossum</name>
    <dbReference type="NCBI Taxonomy" id="13616"/>
    <lineage>
        <taxon>Eukaryota</taxon>
        <taxon>Metazoa</taxon>
        <taxon>Chordata</taxon>
        <taxon>Craniata</taxon>
        <taxon>Vertebrata</taxon>
        <taxon>Euteleostomi</taxon>
        <taxon>Mammalia</taxon>
        <taxon>Metatheria</taxon>
        <taxon>Didelphimorphia</taxon>
        <taxon>Didelphidae</taxon>
        <taxon>Monodelphis</taxon>
    </lineage>
</organism>
<dbReference type="Proteomes" id="UP000002280">
    <property type="component" value="Chromosome 2"/>
</dbReference>
<dbReference type="eggNOG" id="KOG4207">
    <property type="taxonomic scope" value="Eukaryota"/>
</dbReference>
<protein>
    <submittedName>
        <fullName evidence="2">Uncharacterized protein</fullName>
    </submittedName>
</protein>
<feature type="region of interest" description="Disordered" evidence="1">
    <location>
        <begin position="1"/>
        <end position="22"/>
    </location>
</feature>
<dbReference type="Ensembl" id="ENSMODT00000001934.4">
    <property type="protein sequence ID" value="ENSMODP00000001893.4"/>
    <property type="gene ID" value="ENSMODG00000045330.1"/>
</dbReference>
<name>F7E661_MONDO</name>
<evidence type="ECO:0000313" key="3">
    <source>
        <dbReference type="Proteomes" id="UP000002280"/>
    </source>
</evidence>
<accession>F7E661</accession>
<reference evidence="2 3" key="1">
    <citation type="journal article" date="2007" name="Nature">
        <title>Genome of the marsupial Monodelphis domestica reveals innovation in non-coding sequences.</title>
        <authorList>
            <person name="Mikkelsen T.S."/>
            <person name="Wakefield M.J."/>
            <person name="Aken B."/>
            <person name="Amemiya C.T."/>
            <person name="Chang J.L."/>
            <person name="Duke S."/>
            <person name="Garber M."/>
            <person name="Gentles A.J."/>
            <person name="Goodstadt L."/>
            <person name="Heger A."/>
            <person name="Jurka J."/>
            <person name="Kamal M."/>
            <person name="Mauceli E."/>
            <person name="Searle S.M."/>
            <person name="Sharpe T."/>
            <person name="Baker M.L."/>
            <person name="Batzer M.A."/>
            <person name="Benos P.V."/>
            <person name="Belov K."/>
            <person name="Clamp M."/>
            <person name="Cook A."/>
            <person name="Cuff J."/>
            <person name="Das R."/>
            <person name="Davidow L."/>
            <person name="Deakin J.E."/>
            <person name="Fazzari M.J."/>
            <person name="Glass J.L."/>
            <person name="Grabherr M."/>
            <person name="Greally J.M."/>
            <person name="Gu W."/>
            <person name="Hore T.A."/>
            <person name="Huttley G.A."/>
            <person name="Kleber M."/>
            <person name="Jirtle R.L."/>
            <person name="Koina E."/>
            <person name="Lee J.T."/>
            <person name="Mahony S."/>
            <person name="Marra M.A."/>
            <person name="Miller R.D."/>
            <person name="Nicholls R.D."/>
            <person name="Oda M."/>
            <person name="Papenfuss A.T."/>
            <person name="Parra Z.E."/>
            <person name="Pollock D.D."/>
            <person name="Ray D.A."/>
            <person name="Schein J.E."/>
            <person name="Speed T.P."/>
            <person name="Thompson K."/>
            <person name="VandeBerg J.L."/>
            <person name="Wade C.M."/>
            <person name="Walker J.A."/>
            <person name="Waters P.D."/>
            <person name="Webber C."/>
            <person name="Weidman J.R."/>
            <person name="Xie X."/>
            <person name="Zody M.C."/>
            <person name="Baldwin J."/>
            <person name="Abdouelleil A."/>
            <person name="Abdulkadir J."/>
            <person name="Abebe A."/>
            <person name="Abera B."/>
            <person name="Abreu J."/>
            <person name="Acer S.C."/>
            <person name="Aftuck L."/>
            <person name="Alexander A."/>
            <person name="An P."/>
            <person name="Anderson E."/>
            <person name="Anderson S."/>
            <person name="Arachi H."/>
            <person name="Azer M."/>
            <person name="Bachantsang P."/>
            <person name="Barry A."/>
            <person name="Bayul T."/>
            <person name="Berlin A."/>
            <person name="Bessette D."/>
            <person name="Bloom T."/>
            <person name="Bloom T."/>
            <person name="Boguslavskiy L."/>
            <person name="Bonnet C."/>
            <person name="Boukhgalter B."/>
            <person name="Bourzgui I."/>
            <person name="Brown A."/>
            <person name="Cahill P."/>
            <person name="Channer S."/>
            <person name="Cheshatsang Y."/>
            <person name="Chuda L."/>
            <person name="Citroen M."/>
            <person name="Collymore A."/>
            <person name="Cooke P."/>
            <person name="Costello M."/>
            <person name="D'Aco K."/>
            <person name="Daza R."/>
            <person name="De Haan G."/>
            <person name="DeGray S."/>
            <person name="DeMaso C."/>
            <person name="Dhargay N."/>
            <person name="Dooley K."/>
            <person name="Dooley E."/>
            <person name="Doricent M."/>
            <person name="Dorje P."/>
            <person name="Dorjee K."/>
            <person name="Dupes A."/>
            <person name="Elong R."/>
            <person name="Falk J."/>
            <person name="Farina A."/>
            <person name="Faro S."/>
            <person name="Ferguson D."/>
            <person name="Fisher S."/>
            <person name="Foley C.D."/>
            <person name="Franke A."/>
            <person name="Friedrich D."/>
            <person name="Gadbois L."/>
            <person name="Gearin G."/>
            <person name="Gearin C.R."/>
            <person name="Giannoukos G."/>
            <person name="Goode T."/>
            <person name="Graham J."/>
            <person name="Grandbois E."/>
            <person name="Grewal S."/>
            <person name="Gyaltsen K."/>
            <person name="Hafez N."/>
            <person name="Hagos B."/>
            <person name="Hall J."/>
            <person name="Henson C."/>
            <person name="Hollinger A."/>
            <person name="Honan T."/>
            <person name="Huard M.D."/>
            <person name="Hughes L."/>
            <person name="Hurhula B."/>
            <person name="Husby M.E."/>
            <person name="Kamat A."/>
            <person name="Kanga B."/>
            <person name="Kashin S."/>
            <person name="Khazanovich D."/>
            <person name="Kisner P."/>
            <person name="Lance K."/>
            <person name="Lara M."/>
            <person name="Lee W."/>
            <person name="Lennon N."/>
            <person name="Letendre F."/>
            <person name="LeVine R."/>
            <person name="Lipovsky A."/>
            <person name="Liu X."/>
            <person name="Liu J."/>
            <person name="Liu S."/>
            <person name="Lokyitsang T."/>
            <person name="Lokyitsang Y."/>
            <person name="Lubonja R."/>
            <person name="Lui A."/>
            <person name="MacDonald P."/>
            <person name="Magnisalis V."/>
            <person name="Maru K."/>
            <person name="Matthews C."/>
            <person name="McCusker W."/>
            <person name="McDonough S."/>
            <person name="Mehta T."/>
            <person name="Meldrim J."/>
            <person name="Meneus L."/>
            <person name="Mihai O."/>
            <person name="Mihalev A."/>
            <person name="Mihova T."/>
            <person name="Mittelman R."/>
            <person name="Mlenga V."/>
            <person name="Montmayeur A."/>
            <person name="Mulrain L."/>
            <person name="Navidi A."/>
            <person name="Naylor J."/>
            <person name="Negash T."/>
            <person name="Nguyen T."/>
            <person name="Nguyen N."/>
            <person name="Nicol R."/>
            <person name="Norbu C."/>
            <person name="Norbu N."/>
            <person name="Novod N."/>
            <person name="O'Neill B."/>
            <person name="Osman S."/>
            <person name="Markiewicz E."/>
            <person name="Oyono O.L."/>
            <person name="Patti C."/>
            <person name="Phunkhang P."/>
            <person name="Pierre F."/>
            <person name="Priest M."/>
            <person name="Raghuraman S."/>
            <person name="Rege F."/>
            <person name="Reyes R."/>
            <person name="Rise C."/>
            <person name="Rogov P."/>
            <person name="Ross K."/>
            <person name="Ryan E."/>
            <person name="Settipalli S."/>
            <person name="Shea T."/>
            <person name="Sherpa N."/>
            <person name="Shi L."/>
            <person name="Shih D."/>
            <person name="Sparrow T."/>
            <person name="Spaulding J."/>
            <person name="Stalker J."/>
            <person name="Stange-Thomann N."/>
            <person name="Stavropoulos S."/>
            <person name="Stone C."/>
            <person name="Strader C."/>
            <person name="Tesfaye S."/>
            <person name="Thomson T."/>
            <person name="Thoulutsang Y."/>
            <person name="Thoulutsang D."/>
            <person name="Topham K."/>
            <person name="Topping I."/>
            <person name="Tsamla T."/>
            <person name="Vassiliev H."/>
            <person name="Vo A."/>
            <person name="Wangchuk T."/>
            <person name="Wangdi T."/>
            <person name="Weiand M."/>
            <person name="Wilkinson J."/>
            <person name="Wilson A."/>
            <person name="Yadav S."/>
            <person name="Young G."/>
            <person name="Yu Q."/>
            <person name="Zembek L."/>
            <person name="Zhong D."/>
            <person name="Zimmer A."/>
            <person name="Zwirko Z."/>
            <person name="Jaffe D.B."/>
            <person name="Alvarez P."/>
            <person name="Brockman W."/>
            <person name="Butler J."/>
            <person name="Chin C."/>
            <person name="Gnerre S."/>
            <person name="MacCallum I."/>
            <person name="Graves J.A."/>
            <person name="Ponting C.P."/>
            <person name="Breen M."/>
            <person name="Samollow P.B."/>
            <person name="Lander E.S."/>
            <person name="Lindblad-Toh K."/>
        </authorList>
    </citation>
    <scope>NUCLEOTIDE SEQUENCE [LARGE SCALE GENOMIC DNA]</scope>
</reference>
<dbReference type="Bgee" id="ENSMODG00000045330">
    <property type="expression patterns" value="Expressed in skeletal muscle tissue and 21 other cell types or tissues"/>
</dbReference>
<reference evidence="2" key="3">
    <citation type="submission" date="2025-09" db="UniProtKB">
        <authorList>
            <consortium name="Ensembl"/>
        </authorList>
    </citation>
    <scope>IDENTIFICATION</scope>
</reference>
<keyword evidence="3" id="KW-1185">Reference proteome</keyword>
<dbReference type="AlphaFoldDB" id="F7E661"/>
<sequence>MMTKEELEEEQRIELTSDFTCL</sequence>
<evidence type="ECO:0000313" key="2">
    <source>
        <dbReference type="Ensembl" id="ENSMODP00000001893.4"/>
    </source>
</evidence>